<protein>
    <submittedName>
        <fullName evidence="10">Pyrroloquinoline quinone synthesis related protease (PqqF). Metallo peptidase. MEROPS family M16A</fullName>
    </submittedName>
</protein>
<evidence type="ECO:0000256" key="3">
    <source>
        <dbReference type="ARBA" id="ARBA00022723"/>
    </source>
</evidence>
<evidence type="ECO:0000259" key="9">
    <source>
        <dbReference type="Pfam" id="PF22456"/>
    </source>
</evidence>
<dbReference type="Pfam" id="PF00675">
    <property type="entry name" value="Peptidase_M16"/>
    <property type="match status" value="1"/>
</dbReference>
<dbReference type="Gene3D" id="3.30.830.10">
    <property type="entry name" value="Metalloenzyme, LuxS/M16 peptidase-like"/>
    <property type="match status" value="2"/>
</dbReference>
<dbReference type="OrthoDB" id="9811314at2"/>
<comment type="similarity">
    <text evidence="1">Belongs to the peptidase M16 family.</text>
</comment>
<feature type="domain" description="Coenzyme PQQ synthesis protein F-like C-terminal lobe" evidence="9">
    <location>
        <begin position="690"/>
        <end position="779"/>
    </location>
</feature>
<dbReference type="InterPro" id="IPR054734">
    <property type="entry name" value="PqqF-like_C_4"/>
</dbReference>
<sequence length="833" mass="89275">MDLEFPHLPRRTLRLDNGVRVALLHDAEAPRAAVAASVAAGSCHEPPEWPGLAHFLEHGLFLGSAGHPGIAAFADYVHGCGGRYNARTLNLQTLYYLEVPARELAPALGRLVDLLARPLLDDARLAAEREVLDAEYRARCADADCQLQGALAGLLHPDHPLARFHAGNRDTLDTDDPRLLATLRAWHARHYRGAGLRLLLSGPQPLDELERLARELGAGLPAGEPPAPPCWPAPWPVGQGPRQLLLEQPQALRRMSLWLPLRLLPAQEDELLALLREAASQPAAGGLLAELRARGWAQQLALDWLAGADGAGLLGLRLDLLAAGEGQEAAVAALCVDWLRCLRRDPALAPGAAEWRALARERAWQESELAPMERAGLWLERWARQDADWQPWAAATEPVALLAGLALAEPLAPIVQGARARLDAGEPTPWFPLRCQVAPLAGLPALVSPHWQPAAANPFLGAPVGGVAEAHPALRPGHAALLLLWRAEHASAAARLAAELGETALAGHWQQALHGAARLGHDWQTLARPGQLRGCLSGPAGSLPAVLERLLEALAQGEPAQWRADLQRRRAAEAQQLLLRRLLAHPAAQWRLAGVATEELSLDALDDAALRRLLHDFLATATRLARPFGAPAACLPPGFALAAGAPSCAVPTWPSGEQVVSLDLGGGEHAALLRVLAAPGAARQEAAWRLLAVLQQNAFYQALRVEQGLGYALFSRFLAGEEGAELQFGVQSPHADSQQLRRAIHAFLDHFAASLADLDAARLQQARQAALDGLAAPAGRRARLVRACSDWLGGRDAEHERAVRAELQRLTRTGLQDAAGALGGAAWRWLLSD</sequence>
<keyword evidence="11" id="KW-1185">Reference proteome</keyword>
<dbReference type="GO" id="GO:0004222">
    <property type="term" value="F:metalloendopeptidase activity"/>
    <property type="evidence" value="ECO:0007669"/>
    <property type="project" value="InterPro"/>
</dbReference>
<dbReference type="SUPFAM" id="SSF63411">
    <property type="entry name" value="LuxS/MPP-like metallohydrolase"/>
    <property type="match status" value="2"/>
</dbReference>
<evidence type="ECO:0000259" key="8">
    <source>
        <dbReference type="Pfam" id="PF05193"/>
    </source>
</evidence>
<dbReference type="Pfam" id="PF05193">
    <property type="entry name" value="Peptidase_M16_C"/>
    <property type="match status" value="1"/>
</dbReference>
<keyword evidence="4" id="KW-0378">Hydrolase</keyword>
<evidence type="ECO:0000256" key="5">
    <source>
        <dbReference type="ARBA" id="ARBA00022833"/>
    </source>
</evidence>
<evidence type="ECO:0000256" key="1">
    <source>
        <dbReference type="ARBA" id="ARBA00007261"/>
    </source>
</evidence>
<dbReference type="InterPro" id="IPR011765">
    <property type="entry name" value="Pept_M16_N"/>
</dbReference>
<organism evidence="10 11">
    <name type="scientific">Pseudomonas oryzae</name>
    <dbReference type="NCBI Taxonomy" id="1392877"/>
    <lineage>
        <taxon>Bacteria</taxon>
        <taxon>Pseudomonadati</taxon>
        <taxon>Pseudomonadota</taxon>
        <taxon>Gammaproteobacteria</taxon>
        <taxon>Pseudomonadales</taxon>
        <taxon>Pseudomonadaceae</taxon>
        <taxon>Pseudomonas</taxon>
    </lineage>
</organism>
<dbReference type="AlphaFoldDB" id="A0A1H1VNU4"/>
<dbReference type="Proteomes" id="UP000243359">
    <property type="component" value="Chromosome I"/>
</dbReference>
<dbReference type="PANTHER" id="PTHR43690">
    <property type="entry name" value="NARDILYSIN"/>
    <property type="match status" value="1"/>
</dbReference>
<dbReference type="InterPro" id="IPR011844">
    <property type="entry name" value="PQQ_synth_PqqF"/>
</dbReference>
<name>A0A1H1VNU4_9PSED</name>
<dbReference type="NCBIfam" id="TIGR02110">
    <property type="entry name" value="PQQ_syn_pqqF"/>
    <property type="match status" value="1"/>
</dbReference>
<dbReference type="InterPro" id="IPR050626">
    <property type="entry name" value="Peptidase_M16"/>
</dbReference>
<evidence type="ECO:0000313" key="11">
    <source>
        <dbReference type="Proteomes" id="UP000243359"/>
    </source>
</evidence>
<dbReference type="RefSeq" id="WP_090349525.1">
    <property type="nucleotide sequence ID" value="NZ_LT629751.1"/>
</dbReference>
<evidence type="ECO:0000256" key="2">
    <source>
        <dbReference type="ARBA" id="ARBA00022670"/>
    </source>
</evidence>
<dbReference type="GO" id="GO:0008270">
    <property type="term" value="F:zinc ion binding"/>
    <property type="evidence" value="ECO:0007669"/>
    <property type="project" value="InterPro"/>
</dbReference>
<evidence type="ECO:0000313" key="10">
    <source>
        <dbReference type="EMBL" id="SDS86071.1"/>
    </source>
</evidence>
<dbReference type="InterPro" id="IPR011249">
    <property type="entry name" value="Metalloenz_LuxS/M16"/>
</dbReference>
<dbReference type="EMBL" id="LT629751">
    <property type="protein sequence ID" value="SDS86071.1"/>
    <property type="molecule type" value="Genomic_DNA"/>
</dbReference>
<reference evidence="11" key="1">
    <citation type="submission" date="2016-10" db="EMBL/GenBank/DDBJ databases">
        <authorList>
            <person name="Varghese N."/>
            <person name="Submissions S."/>
        </authorList>
    </citation>
    <scope>NUCLEOTIDE SEQUENCE [LARGE SCALE GENOMIC DNA]</scope>
    <source>
        <strain evidence="11">KCTC 32247</strain>
    </source>
</reference>
<dbReference type="InterPro" id="IPR007863">
    <property type="entry name" value="Peptidase_M16_C"/>
</dbReference>
<evidence type="ECO:0000256" key="4">
    <source>
        <dbReference type="ARBA" id="ARBA00022801"/>
    </source>
</evidence>
<keyword evidence="2 10" id="KW-0645">Protease</keyword>
<dbReference type="Pfam" id="PF22456">
    <property type="entry name" value="PqqF-like_C_4"/>
    <property type="match status" value="1"/>
</dbReference>
<dbReference type="GO" id="GO:0006508">
    <property type="term" value="P:proteolysis"/>
    <property type="evidence" value="ECO:0007669"/>
    <property type="project" value="UniProtKB-KW"/>
</dbReference>
<gene>
    <name evidence="10" type="ORF">SAMN05216221_2821</name>
</gene>
<keyword evidence="5" id="KW-0862">Zinc</keyword>
<keyword evidence="6" id="KW-0482">Metalloprotease</keyword>
<proteinExistence type="inferred from homology"/>
<feature type="domain" description="Peptidase M16 C-terminal" evidence="8">
    <location>
        <begin position="182"/>
        <end position="343"/>
    </location>
</feature>
<accession>A0A1H1VNU4</accession>
<dbReference type="STRING" id="1392877.SAMN05216221_2821"/>
<evidence type="ECO:0000259" key="7">
    <source>
        <dbReference type="Pfam" id="PF00675"/>
    </source>
</evidence>
<feature type="domain" description="Peptidase M16 N-terminal" evidence="7">
    <location>
        <begin position="20"/>
        <end position="138"/>
    </location>
</feature>
<evidence type="ECO:0000256" key="6">
    <source>
        <dbReference type="ARBA" id="ARBA00023049"/>
    </source>
</evidence>
<dbReference type="PANTHER" id="PTHR43690:SF18">
    <property type="entry name" value="INSULIN-DEGRADING ENZYME-RELATED"/>
    <property type="match status" value="1"/>
</dbReference>
<dbReference type="GO" id="GO:0018189">
    <property type="term" value="P:pyrroloquinoline quinone biosynthetic process"/>
    <property type="evidence" value="ECO:0007669"/>
    <property type="project" value="InterPro"/>
</dbReference>
<keyword evidence="3" id="KW-0479">Metal-binding</keyword>